<dbReference type="AlphaFoldDB" id="A0A5S3YS39"/>
<protein>
    <submittedName>
        <fullName evidence="1">Uncharacterized protein</fullName>
    </submittedName>
</protein>
<gene>
    <name evidence="1" type="ORF">CWB73_12865</name>
</gene>
<comment type="caution">
    <text evidence="1">The sequence shown here is derived from an EMBL/GenBank/DDBJ whole genome shotgun (WGS) entry which is preliminary data.</text>
</comment>
<dbReference type="EMBL" id="PNCM01000028">
    <property type="protein sequence ID" value="TMP79665.1"/>
    <property type="molecule type" value="Genomic_DNA"/>
</dbReference>
<name>A0A5S3YS39_9GAMM</name>
<proteinExistence type="predicted"/>
<organism evidence="1 2">
    <name type="scientific">Pseudoalteromonas phenolica</name>
    <dbReference type="NCBI Taxonomy" id="161398"/>
    <lineage>
        <taxon>Bacteria</taxon>
        <taxon>Pseudomonadati</taxon>
        <taxon>Pseudomonadota</taxon>
        <taxon>Gammaproteobacteria</taxon>
        <taxon>Alteromonadales</taxon>
        <taxon>Pseudoalteromonadaceae</taxon>
        <taxon>Pseudoalteromonas</taxon>
    </lineage>
</organism>
<reference evidence="1 2" key="1">
    <citation type="submission" date="2017-12" db="EMBL/GenBank/DDBJ databases">
        <authorList>
            <person name="Paulsen S."/>
            <person name="Gram L.K."/>
        </authorList>
    </citation>
    <scope>NUCLEOTIDE SEQUENCE [LARGE SCALE GENOMIC DNA]</scope>
    <source>
        <strain evidence="1 2">S1189</strain>
    </source>
</reference>
<sequence>MTAALMAKDIPTFKQYRQGIEIKLKQFHIEQTDFINFLDMVYTAIKLKDNTQLKTKEFSELLLRLFQNDDANENIRLLLQTMKLESLLAPEQQRQPKEPMLETNLGAPWCKDLEQTNEVKRP</sequence>
<dbReference type="Proteomes" id="UP000307362">
    <property type="component" value="Unassembled WGS sequence"/>
</dbReference>
<evidence type="ECO:0000313" key="2">
    <source>
        <dbReference type="Proteomes" id="UP000307362"/>
    </source>
</evidence>
<accession>A0A5S3YS39</accession>
<dbReference type="RefSeq" id="WP_138567957.1">
    <property type="nucleotide sequence ID" value="NZ_PNCM01000028.1"/>
</dbReference>
<reference evidence="2" key="2">
    <citation type="submission" date="2019-06" db="EMBL/GenBank/DDBJ databases">
        <title>Co-occurence of chitin degradation, pigmentation and bioactivity in marine Pseudoalteromonas.</title>
        <authorList>
            <person name="Sonnenschein E.C."/>
            <person name="Bech P.K."/>
        </authorList>
    </citation>
    <scope>NUCLEOTIDE SEQUENCE [LARGE SCALE GENOMIC DNA]</scope>
    <source>
        <strain evidence="2">S1189</strain>
    </source>
</reference>
<evidence type="ECO:0000313" key="1">
    <source>
        <dbReference type="EMBL" id="TMP79665.1"/>
    </source>
</evidence>